<keyword evidence="3" id="KW-1185">Reference proteome</keyword>
<accession>A0ABS4F0J4</accession>
<keyword evidence="2" id="KW-0378">Hydrolase</keyword>
<reference evidence="2 3" key="1">
    <citation type="submission" date="2021-03" db="EMBL/GenBank/DDBJ databases">
        <title>Genomic Encyclopedia of Type Strains, Phase IV (KMG-IV): sequencing the most valuable type-strain genomes for metagenomic binning, comparative biology and taxonomic classification.</title>
        <authorList>
            <person name="Goeker M."/>
        </authorList>
    </citation>
    <scope>NUCLEOTIDE SEQUENCE [LARGE SCALE GENOMIC DNA]</scope>
    <source>
        <strain evidence="2 3">DSM 3984</strain>
    </source>
</reference>
<dbReference type="RefSeq" id="WP_209796670.1">
    <property type="nucleotide sequence ID" value="NZ_JAGGJZ010000003.1"/>
</dbReference>
<dbReference type="EMBL" id="JAGGJZ010000003">
    <property type="protein sequence ID" value="MBP1889773.1"/>
    <property type="molecule type" value="Genomic_DNA"/>
</dbReference>
<gene>
    <name evidence="2" type="ORF">J2Z53_001356</name>
</gene>
<feature type="coiled-coil region" evidence="1">
    <location>
        <begin position="24"/>
        <end position="94"/>
    </location>
</feature>
<name>A0ABS4F0J4_9CLOT</name>
<keyword evidence="1" id="KW-0175">Coiled coil</keyword>
<proteinExistence type="predicted"/>
<evidence type="ECO:0000256" key="1">
    <source>
        <dbReference type="SAM" id="Coils"/>
    </source>
</evidence>
<protein>
    <submittedName>
        <fullName evidence="2">Allophanate hydrolase subunit 1</fullName>
    </submittedName>
</protein>
<dbReference type="Proteomes" id="UP000783390">
    <property type="component" value="Unassembled WGS sequence"/>
</dbReference>
<dbReference type="GO" id="GO:0016787">
    <property type="term" value="F:hydrolase activity"/>
    <property type="evidence" value="ECO:0007669"/>
    <property type="project" value="UniProtKB-KW"/>
</dbReference>
<sequence length="105" mass="12891">MITLDDLKIKYDDMLDTESDLTVEKAIERIKEEYKEKINKLINEYNDMVIEYRKRSILAHIIFDKNSDELIKKIEEKKEEIDSYKKKYEKIFEHIKINKYLKNKQ</sequence>
<evidence type="ECO:0000313" key="3">
    <source>
        <dbReference type="Proteomes" id="UP000783390"/>
    </source>
</evidence>
<evidence type="ECO:0000313" key="2">
    <source>
        <dbReference type="EMBL" id="MBP1889773.1"/>
    </source>
</evidence>
<comment type="caution">
    <text evidence="2">The sequence shown here is derived from an EMBL/GenBank/DDBJ whole genome shotgun (WGS) entry which is preliminary data.</text>
</comment>
<organism evidence="2 3">
    <name type="scientific">Clostridium moniliforme</name>
    <dbReference type="NCBI Taxonomy" id="39489"/>
    <lineage>
        <taxon>Bacteria</taxon>
        <taxon>Bacillati</taxon>
        <taxon>Bacillota</taxon>
        <taxon>Clostridia</taxon>
        <taxon>Eubacteriales</taxon>
        <taxon>Clostridiaceae</taxon>
        <taxon>Clostridium</taxon>
    </lineage>
</organism>